<reference evidence="2" key="2">
    <citation type="submission" date="2022-10" db="EMBL/GenBank/DDBJ databases">
        <authorList>
            <consortium name="ENA_rothamsted_submissions"/>
            <consortium name="culmorum"/>
            <person name="King R."/>
        </authorList>
    </citation>
    <scope>NUCLEOTIDE SEQUENCE</scope>
</reference>
<reference evidence="2" key="1">
    <citation type="submission" date="2021-12" db="EMBL/GenBank/DDBJ databases">
        <authorList>
            <person name="King R."/>
        </authorList>
    </citation>
    <scope>NUCLEOTIDE SEQUENCE</scope>
</reference>
<dbReference type="Proteomes" id="UP001153714">
    <property type="component" value="Chromosome 21"/>
</dbReference>
<dbReference type="OrthoDB" id="7477382at2759"/>
<organism evidence="2 3">
    <name type="scientific">Diatraea saccharalis</name>
    <name type="common">sugarcane borer</name>
    <dbReference type="NCBI Taxonomy" id="40085"/>
    <lineage>
        <taxon>Eukaryota</taxon>
        <taxon>Metazoa</taxon>
        <taxon>Ecdysozoa</taxon>
        <taxon>Arthropoda</taxon>
        <taxon>Hexapoda</taxon>
        <taxon>Insecta</taxon>
        <taxon>Pterygota</taxon>
        <taxon>Neoptera</taxon>
        <taxon>Endopterygota</taxon>
        <taxon>Lepidoptera</taxon>
        <taxon>Glossata</taxon>
        <taxon>Ditrysia</taxon>
        <taxon>Pyraloidea</taxon>
        <taxon>Crambidae</taxon>
        <taxon>Crambinae</taxon>
        <taxon>Diatraea</taxon>
    </lineage>
</organism>
<evidence type="ECO:0000256" key="1">
    <source>
        <dbReference type="SAM" id="MobiDB-lite"/>
    </source>
</evidence>
<evidence type="ECO:0000313" key="2">
    <source>
        <dbReference type="EMBL" id="CAG9790300.1"/>
    </source>
</evidence>
<sequence length="487" mass="55741">MFLCFATDIPSASYAVEKIPVANIAEFCYSQAQAEGMMKLTNDRFKQLLPTEISRLKRGLINPLGSLVKFITGNLDNDDALKYEEMITDIKNKQDLISKKVTIVSKMAGILANFTRATQSNLIQLHDEIAQINEEIKNINIDRLESKLIKILTIFFNNFLSIFIQLDEIETAVAFSRVKVLHQSIIDNKELLNVLKEIEKTDKLVFPAKLQNLVKIEPTIELHAYFKERRITFIMRVPLIAPDIYNYYKVLPLPVLNVYNITTLIPPKYPYLLVKEVKTQSLTHPCQEIDESMYLCYEDDITSHIEDNCVTSLLKFETNSSTCHPIAVEINSLQLRSIYENRWIIYTNKPVILKETCKGEVTRQNLFGTYLLEMDGKCLVTIQDIQLKIRHTKETDIRFHKSIKISLPELPQQAPADEKPINLDNIDMENLQLLSYALKKNSESEIIESVTVKSYGKSNFIRRDRGGAVKTSLPPRKETASGGKSPF</sequence>
<gene>
    <name evidence="2" type="ORF">DIATSA_LOCUS7969</name>
</gene>
<name>A0A9N9WF06_9NEOP</name>
<evidence type="ECO:0000313" key="3">
    <source>
        <dbReference type="Proteomes" id="UP001153714"/>
    </source>
</evidence>
<accession>A0A9N9WF06</accession>
<dbReference type="InterPro" id="IPR022048">
    <property type="entry name" value="Envelope_fusion-like"/>
</dbReference>
<feature type="region of interest" description="Disordered" evidence="1">
    <location>
        <begin position="466"/>
        <end position="487"/>
    </location>
</feature>
<dbReference type="EMBL" id="OU893352">
    <property type="protein sequence ID" value="CAG9790300.1"/>
    <property type="molecule type" value="Genomic_DNA"/>
</dbReference>
<dbReference type="AlphaFoldDB" id="A0A9N9WF06"/>
<protein>
    <recommendedName>
        <fullName evidence="4">Envelope fusion protein</fullName>
    </recommendedName>
</protein>
<keyword evidence="3" id="KW-1185">Reference proteome</keyword>
<dbReference type="Pfam" id="PF12259">
    <property type="entry name" value="Baculo_F"/>
    <property type="match status" value="1"/>
</dbReference>
<evidence type="ECO:0008006" key="4">
    <source>
        <dbReference type="Google" id="ProtNLM"/>
    </source>
</evidence>
<proteinExistence type="predicted"/>